<evidence type="ECO:0000256" key="3">
    <source>
        <dbReference type="SAM" id="SignalP"/>
    </source>
</evidence>
<dbReference type="PROSITE" id="PS51257">
    <property type="entry name" value="PROKAR_LIPOPROTEIN"/>
    <property type="match status" value="1"/>
</dbReference>
<organism evidence="5 6">
    <name type="scientific">Tessaracoccus oleiagri</name>
    <dbReference type="NCBI Taxonomy" id="686624"/>
    <lineage>
        <taxon>Bacteria</taxon>
        <taxon>Bacillati</taxon>
        <taxon>Actinomycetota</taxon>
        <taxon>Actinomycetes</taxon>
        <taxon>Propionibacteriales</taxon>
        <taxon>Propionibacteriaceae</taxon>
        <taxon>Tessaracoccus</taxon>
    </lineage>
</organism>
<dbReference type="SUPFAM" id="SSF53850">
    <property type="entry name" value="Periplasmic binding protein-like II"/>
    <property type="match status" value="1"/>
</dbReference>
<feature type="region of interest" description="Disordered" evidence="2">
    <location>
        <begin position="268"/>
        <end position="293"/>
    </location>
</feature>
<keyword evidence="1 3" id="KW-0732">Signal</keyword>
<dbReference type="PANTHER" id="PTHR35936">
    <property type="entry name" value="MEMBRANE-BOUND LYTIC MUREIN TRANSGLYCOSYLASE F"/>
    <property type="match status" value="1"/>
</dbReference>
<evidence type="ECO:0000313" key="6">
    <source>
        <dbReference type="Proteomes" id="UP000199475"/>
    </source>
</evidence>
<proteinExistence type="predicted"/>
<dbReference type="EMBL" id="FNGP01000004">
    <property type="protein sequence ID" value="SDL66749.1"/>
    <property type="molecule type" value="Genomic_DNA"/>
</dbReference>
<gene>
    <name evidence="5" type="ORF">SAMN04488242_2395</name>
</gene>
<keyword evidence="6" id="KW-1185">Reference proteome</keyword>
<feature type="signal peptide" evidence="3">
    <location>
        <begin position="1"/>
        <end position="26"/>
    </location>
</feature>
<evidence type="ECO:0000256" key="1">
    <source>
        <dbReference type="ARBA" id="ARBA00022729"/>
    </source>
</evidence>
<accession>A0A1G9LXN7</accession>
<dbReference type="SMART" id="SM00062">
    <property type="entry name" value="PBPb"/>
    <property type="match status" value="1"/>
</dbReference>
<dbReference type="PANTHER" id="PTHR35936:SF19">
    <property type="entry name" value="AMINO-ACID-BINDING PROTEIN YXEM-RELATED"/>
    <property type="match status" value="1"/>
</dbReference>
<dbReference type="STRING" id="686624.SAMN04488242_2395"/>
<sequence>MKKSLVSLLAATGLALTAGCSGNAPAAERSAEEKPVLKVAGTGVSYPHSFKEGDELVGFDTEVIEEAATRAGYEVEFSTMDFPGLLGAVNSGKIDTTATNLTWTEERAGLYVFSTAYAFDGVGLSVHEDDDTVTTLADLEGRTIAAGTGTTNLAAVEAWIEESGVDATIRPYDTAQSALQDTLVRRVDALARPYGSAVAQREKQGLELKPIGELLTFEQTRFPFADNERGRELAEDISASLEEMLADGTLAELSEKYFTYDRTVADERFAEPTPTELTLPEQYGDAPSASPSN</sequence>
<feature type="chain" id="PRO_5011781769" evidence="3">
    <location>
        <begin position="27"/>
        <end position="293"/>
    </location>
</feature>
<dbReference type="OrthoDB" id="9814902at2"/>
<dbReference type="InterPro" id="IPR001638">
    <property type="entry name" value="Solute-binding_3/MltF_N"/>
</dbReference>
<reference evidence="5 6" key="1">
    <citation type="submission" date="2016-10" db="EMBL/GenBank/DDBJ databases">
        <authorList>
            <person name="de Groot N.N."/>
        </authorList>
    </citation>
    <scope>NUCLEOTIDE SEQUENCE [LARGE SCALE GENOMIC DNA]</scope>
    <source>
        <strain evidence="5 6">CGMCC 1.9159</strain>
    </source>
</reference>
<evidence type="ECO:0000259" key="4">
    <source>
        <dbReference type="SMART" id="SM00062"/>
    </source>
</evidence>
<name>A0A1G9LXN7_9ACTN</name>
<protein>
    <submittedName>
        <fullName evidence="5">Putative amino-acid transport system substrate-binding protein</fullName>
    </submittedName>
</protein>
<dbReference type="AlphaFoldDB" id="A0A1G9LXN7"/>
<dbReference type="Pfam" id="PF00497">
    <property type="entry name" value="SBP_bac_3"/>
    <property type="match status" value="1"/>
</dbReference>
<evidence type="ECO:0000256" key="2">
    <source>
        <dbReference type="SAM" id="MobiDB-lite"/>
    </source>
</evidence>
<feature type="domain" description="Solute-binding protein family 3/N-terminal" evidence="4">
    <location>
        <begin position="36"/>
        <end position="261"/>
    </location>
</feature>
<evidence type="ECO:0000313" key="5">
    <source>
        <dbReference type="EMBL" id="SDL66749.1"/>
    </source>
</evidence>
<dbReference type="Gene3D" id="3.40.190.10">
    <property type="entry name" value="Periplasmic binding protein-like II"/>
    <property type="match status" value="2"/>
</dbReference>
<dbReference type="RefSeq" id="WP_093252483.1">
    <property type="nucleotide sequence ID" value="NZ_FNGP01000004.1"/>
</dbReference>
<dbReference type="Proteomes" id="UP000199475">
    <property type="component" value="Unassembled WGS sequence"/>
</dbReference>